<feature type="domain" description="Phosphoribosyltransferase" evidence="2">
    <location>
        <begin position="81"/>
        <end position="201"/>
    </location>
</feature>
<accession>A0ABZ0L9L0</accession>
<gene>
    <name evidence="3" type="ORF">QWT69_04280</name>
</gene>
<evidence type="ECO:0000313" key="3">
    <source>
        <dbReference type="EMBL" id="WOV88347.1"/>
    </source>
</evidence>
<name>A0ABZ0L9L0_9BACL</name>
<reference evidence="3 4" key="1">
    <citation type="submission" date="2023-06" db="EMBL/GenBank/DDBJ databases">
        <title>Sporosarcina sp. nov., isolated from Korean tranditional fermented seafood 'Jeotgal'.</title>
        <authorList>
            <person name="Yang A.I."/>
            <person name="Shin N.-R."/>
        </authorList>
    </citation>
    <scope>NUCLEOTIDE SEQUENCE [LARGE SCALE GENOMIC DNA]</scope>
    <source>
        <strain evidence="3 4">T2O-4</strain>
    </source>
</reference>
<keyword evidence="3" id="KW-0328">Glycosyltransferase</keyword>
<dbReference type="PANTHER" id="PTHR47505:SF1">
    <property type="entry name" value="DNA UTILIZATION PROTEIN YHGH"/>
    <property type="match status" value="1"/>
</dbReference>
<evidence type="ECO:0000256" key="1">
    <source>
        <dbReference type="ARBA" id="ARBA00008007"/>
    </source>
</evidence>
<keyword evidence="3" id="KW-0808">Transferase</keyword>
<dbReference type="Proteomes" id="UP001303902">
    <property type="component" value="Chromosome"/>
</dbReference>
<dbReference type="CDD" id="cd06223">
    <property type="entry name" value="PRTases_typeI"/>
    <property type="match status" value="1"/>
</dbReference>
<dbReference type="InterPro" id="IPR000836">
    <property type="entry name" value="PRTase_dom"/>
</dbReference>
<comment type="similarity">
    <text evidence="1">Belongs to the ComF/GntX family.</text>
</comment>
<keyword evidence="4" id="KW-1185">Reference proteome</keyword>
<protein>
    <submittedName>
        <fullName evidence="3">Phosphoribosyltransferase family protein</fullName>
    </submittedName>
</protein>
<evidence type="ECO:0000313" key="4">
    <source>
        <dbReference type="Proteomes" id="UP001303902"/>
    </source>
</evidence>
<dbReference type="RefSeq" id="WP_317969293.1">
    <property type="nucleotide sequence ID" value="NZ_CP129118.1"/>
</dbReference>
<dbReference type="Gene3D" id="3.40.50.2020">
    <property type="match status" value="1"/>
</dbReference>
<dbReference type="Pfam" id="PF00156">
    <property type="entry name" value="Pribosyltran"/>
    <property type="match status" value="1"/>
</dbReference>
<proteinExistence type="inferred from homology"/>
<dbReference type="InterPro" id="IPR051910">
    <property type="entry name" value="ComF/GntX_DNA_util-trans"/>
</dbReference>
<dbReference type="GO" id="GO:0016757">
    <property type="term" value="F:glycosyltransferase activity"/>
    <property type="evidence" value="ECO:0007669"/>
    <property type="project" value="UniProtKB-KW"/>
</dbReference>
<dbReference type="EMBL" id="CP129118">
    <property type="protein sequence ID" value="WOV88347.1"/>
    <property type="molecule type" value="Genomic_DNA"/>
</dbReference>
<sequence>MNCLLCERRLQSLPSWQMLIAVEKTSLICDDCSKSFERVDIIEESNLLDRITSIYTYNEAMREYLHQYKFLQDIALAGVFMNELRETINTHHTIIVPIPMHPIKKIERTFAHVEELLKTADLPFDDILVKTDTAVMGEKTREERLSMAPLFQVKPYTTIRDTTYILVDDIYTTGTTLSHAAAALKEAGATRVEAVTLIRAETTKL</sequence>
<dbReference type="PANTHER" id="PTHR47505">
    <property type="entry name" value="DNA UTILIZATION PROTEIN YHGH"/>
    <property type="match status" value="1"/>
</dbReference>
<evidence type="ECO:0000259" key="2">
    <source>
        <dbReference type="Pfam" id="PF00156"/>
    </source>
</evidence>
<dbReference type="SUPFAM" id="SSF53271">
    <property type="entry name" value="PRTase-like"/>
    <property type="match status" value="1"/>
</dbReference>
<dbReference type="InterPro" id="IPR029057">
    <property type="entry name" value="PRTase-like"/>
</dbReference>
<organism evidence="3 4">
    <name type="scientific">Sporosarcina oncorhynchi</name>
    <dbReference type="NCBI Taxonomy" id="3056444"/>
    <lineage>
        <taxon>Bacteria</taxon>
        <taxon>Bacillati</taxon>
        <taxon>Bacillota</taxon>
        <taxon>Bacilli</taxon>
        <taxon>Bacillales</taxon>
        <taxon>Caryophanaceae</taxon>
        <taxon>Sporosarcina</taxon>
    </lineage>
</organism>